<evidence type="ECO:0000256" key="4">
    <source>
        <dbReference type="ARBA" id="ARBA00022771"/>
    </source>
</evidence>
<evidence type="ECO:0000256" key="10">
    <source>
        <dbReference type="ARBA" id="ARBA00069580"/>
    </source>
</evidence>
<keyword evidence="8" id="KW-0687">Ribonucleoprotein</keyword>
<keyword evidence="5" id="KW-0862">Zinc</keyword>
<accession>A0A6G1AYX9</accession>
<comment type="subunit">
    <text evidence="9">Interacts with PNN. Associates with the 60S ribosomal subunit.</text>
</comment>
<evidence type="ECO:0000256" key="1">
    <source>
        <dbReference type="ARBA" id="ARBA00004604"/>
    </source>
</evidence>
<evidence type="ECO:0000313" key="18">
    <source>
        <dbReference type="Proteomes" id="UP000475037"/>
    </source>
</evidence>
<dbReference type="GO" id="GO:0003723">
    <property type="term" value="F:RNA binding"/>
    <property type="evidence" value="ECO:0007669"/>
    <property type="project" value="TreeGrafter"/>
</dbReference>
<evidence type="ECO:0000256" key="5">
    <source>
        <dbReference type="ARBA" id="ARBA00022833"/>
    </source>
</evidence>
<name>A0A6G1AYX9_CROCR</name>
<keyword evidence="6" id="KW-0007">Acetylation</keyword>
<dbReference type="PROSITE" id="PS50158">
    <property type="entry name" value="ZF_CCHC"/>
    <property type="match status" value="1"/>
</dbReference>
<evidence type="ECO:0000256" key="3">
    <source>
        <dbReference type="ARBA" id="ARBA00022723"/>
    </source>
</evidence>
<reference evidence="17 18" key="1">
    <citation type="submission" date="2019-11" db="EMBL/GenBank/DDBJ databases">
        <authorList>
            <person name="Yang C."/>
            <person name="Li F."/>
        </authorList>
    </citation>
    <scope>NUCLEOTIDE SEQUENCE [LARGE SCALE GENOMIC DNA]</scope>
    <source>
        <strain evidence="17">KB4526</strain>
        <tissue evidence="17">Muscle</tissue>
    </source>
</reference>
<organism evidence="17 18">
    <name type="scientific">Crocuta crocuta</name>
    <name type="common">Spotted hyena</name>
    <dbReference type="NCBI Taxonomy" id="9678"/>
    <lineage>
        <taxon>Eukaryota</taxon>
        <taxon>Metazoa</taxon>
        <taxon>Chordata</taxon>
        <taxon>Craniata</taxon>
        <taxon>Vertebrata</taxon>
        <taxon>Euteleostomi</taxon>
        <taxon>Mammalia</taxon>
        <taxon>Eutheria</taxon>
        <taxon>Laurasiatheria</taxon>
        <taxon>Carnivora</taxon>
        <taxon>Feliformia</taxon>
        <taxon>Hyaenidae</taxon>
        <taxon>Crocuta</taxon>
    </lineage>
</organism>
<feature type="domain" description="S1 motif" evidence="15">
    <location>
        <begin position="76"/>
        <end position="148"/>
    </location>
</feature>
<evidence type="ECO:0000256" key="6">
    <source>
        <dbReference type="ARBA" id="ARBA00022990"/>
    </source>
</evidence>
<evidence type="ECO:0000256" key="8">
    <source>
        <dbReference type="ARBA" id="ARBA00023274"/>
    </source>
</evidence>
<dbReference type="Gene3D" id="2.40.50.140">
    <property type="entry name" value="Nucleic acid-binding proteins"/>
    <property type="match status" value="1"/>
</dbReference>
<gene>
    <name evidence="17" type="primary">Zcchc17</name>
    <name evidence="17" type="ORF">FOF47_R16227</name>
</gene>
<dbReference type="InterPro" id="IPR003029">
    <property type="entry name" value="S1_domain"/>
</dbReference>
<keyword evidence="4 13" id="KW-0863">Zinc-finger</keyword>
<evidence type="ECO:0000256" key="9">
    <source>
        <dbReference type="ARBA" id="ARBA00065527"/>
    </source>
</evidence>
<evidence type="ECO:0000256" key="7">
    <source>
        <dbReference type="ARBA" id="ARBA00023242"/>
    </source>
</evidence>
<evidence type="ECO:0000256" key="14">
    <source>
        <dbReference type="SAM" id="MobiDB-lite"/>
    </source>
</evidence>
<dbReference type="PROSITE" id="PS50126">
    <property type="entry name" value="S1"/>
    <property type="match status" value="1"/>
</dbReference>
<feature type="non-terminal residue" evidence="17">
    <location>
        <position position="1"/>
    </location>
</feature>
<dbReference type="GO" id="GO:1990904">
    <property type="term" value="C:ribonucleoprotein complex"/>
    <property type="evidence" value="ECO:0007669"/>
    <property type="project" value="UniProtKB-KW"/>
</dbReference>
<dbReference type="GO" id="GO:0008270">
    <property type="term" value="F:zinc ion binding"/>
    <property type="evidence" value="ECO:0007669"/>
    <property type="project" value="UniProtKB-KW"/>
</dbReference>
<evidence type="ECO:0000256" key="12">
    <source>
        <dbReference type="ARBA" id="ARBA00082720"/>
    </source>
</evidence>
<dbReference type="InterPro" id="IPR012340">
    <property type="entry name" value="NA-bd_OB-fold"/>
</dbReference>
<dbReference type="PANTHER" id="PTHR15838:SF1">
    <property type="entry name" value="ZINC FINGER CCHC DOMAIN-CONTAINING PROTEIN 17"/>
    <property type="match status" value="1"/>
</dbReference>
<dbReference type="SMART" id="SM00316">
    <property type="entry name" value="S1"/>
    <property type="match status" value="1"/>
</dbReference>
<feature type="compositionally biased region" description="Basic residues" evidence="14">
    <location>
        <begin position="309"/>
        <end position="318"/>
    </location>
</feature>
<comment type="caution">
    <text evidence="17">The sequence shown here is derived from an EMBL/GenBank/DDBJ whole genome shotgun (WGS) entry which is preliminary data.</text>
</comment>
<dbReference type="InterPro" id="IPR001878">
    <property type="entry name" value="Znf_CCHC"/>
</dbReference>
<dbReference type="FunFam" id="2.40.50.140:FF:000154">
    <property type="entry name" value="nucleolar protein of 40 kDa"/>
    <property type="match status" value="1"/>
</dbReference>
<feature type="compositionally biased region" description="Basic and acidic residues" evidence="14">
    <location>
        <begin position="226"/>
        <end position="238"/>
    </location>
</feature>
<comment type="subcellular location">
    <subcellularLocation>
        <location evidence="1">Nucleus</location>
        <location evidence="1">Nucleolus</location>
    </subcellularLocation>
</comment>
<dbReference type="Pfam" id="PF00575">
    <property type="entry name" value="S1"/>
    <property type="match status" value="1"/>
</dbReference>
<evidence type="ECO:0000256" key="13">
    <source>
        <dbReference type="PROSITE-ProRule" id="PRU00047"/>
    </source>
</evidence>
<feature type="non-terminal residue" evidence="17">
    <location>
        <position position="437"/>
    </location>
</feature>
<sequence>MPGLVGGAGVPPRRAGSCGWEGCRGFGVSRNAAAERPGPDTEPLELALPEEQWRSHRTLRMNSGRPETMENLPALYTIFQGEVAMVTDYGAFIKIPGCRKQGLVHRTHMSSCRVDKPSEIVDVGDKVWVKLIGREMKNDRIKVSLSMKVVNQGTGKDLDPNNVIIEQEERRRRSFQDYTGQKITLEAVLNTTCKKCGCKGHFAKDCFMQPGGTKYSLIPDEEEEKEEAKSAEFEKPDPTRNSSRKRKKVSAVSLLSQVTELVSSCWKSNAILSYSETVALTTLPRGLPLLPCAMENSRDFQSSLAHALEKKKKKHRDRKSSDSDSSDSASDTGKRARHTSKDSKAAKKKKKKKKHKKKHKDSPIHSLNFLRPAGRSDYPLQRPLPEPDSCTGVWAAATGPAVEAGLAGAGGQRAGPLPGGKPSSAVTELVCDILPDH</sequence>
<evidence type="ECO:0000259" key="15">
    <source>
        <dbReference type="PROSITE" id="PS50126"/>
    </source>
</evidence>
<dbReference type="InterPro" id="IPR047913">
    <property type="entry name" value="ZCCHC17_S1"/>
</dbReference>
<proteinExistence type="predicted"/>
<dbReference type="EMBL" id="VOAJ01003098">
    <property type="protein sequence ID" value="KAF0880826.1"/>
    <property type="molecule type" value="Genomic_DNA"/>
</dbReference>
<dbReference type="CDD" id="cd05686">
    <property type="entry name" value="S1_pNO40"/>
    <property type="match status" value="1"/>
</dbReference>
<keyword evidence="2" id="KW-0597">Phosphoprotein</keyword>
<feature type="compositionally biased region" description="Basic residues" evidence="14">
    <location>
        <begin position="346"/>
        <end position="360"/>
    </location>
</feature>
<dbReference type="PANTHER" id="PTHR15838">
    <property type="entry name" value="NUCLEOLAR PROTEIN OF 40 KDA"/>
    <property type="match status" value="1"/>
</dbReference>
<evidence type="ECO:0000259" key="16">
    <source>
        <dbReference type="PROSITE" id="PS50158"/>
    </source>
</evidence>
<dbReference type="SUPFAM" id="SSF50249">
    <property type="entry name" value="Nucleic acid-binding proteins"/>
    <property type="match status" value="1"/>
</dbReference>
<keyword evidence="18" id="KW-1185">Reference proteome</keyword>
<keyword evidence="3" id="KW-0479">Metal-binding</keyword>
<dbReference type="Proteomes" id="UP000475037">
    <property type="component" value="Unassembled WGS sequence"/>
</dbReference>
<protein>
    <recommendedName>
        <fullName evidence="10">Zinc finger CCHC domain-containing protein 17</fullName>
    </recommendedName>
    <alternativeName>
        <fullName evidence="11">Nucleolar protein of 40 kDa</fullName>
    </alternativeName>
    <alternativeName>
        <fullName evidence="12">Putative S1 RNA-binding domain protein</fullName>
    </alternativeName>
</protein>
<dbReference type="GO" id="GO:0005730">
    <property type="term" value="C:nucleolus"/>
    <property type="evidence" value="ECO:0007669"/>
    <property type="project" value="UniProtKB-SubCell"/>
</dbReference>
<dbReference type="GO" id="GO:0043489">
    <property type="term" value="P:RNA stabilization"/>
    <property type="evidence" value="ECO:0007669"/>
    <property type="project" value="TreeGrafter"/>
</dbReference>
<evidence type="ECO:0000256" key="11">
    <source>
        <dbReference type="ARBA" id="ARBA00077096"/>
    </source>
</evidence>
<evidence type="ECO:0000313" key="17">
    <source>
        <dbReference type="EMBL" id="KAF0880826.1"/>
    </source>
</evidence>
<dbReference type="AlphaFoldDB" id="A0A6G1AYX9"/>
<evidence type="ECO:0000256" key="2">
    <source>
        <dbReference type="ARBA" id="ARBA00022553"/>
    </source>
</evidence>
<keyword evidence="7" id="KW-0539">Nucleus</keyword>
<feature type="region of interest" description="Disordered" evidence="14">
    <location>
        <begin position="306"/>
        <end position="384"/>
    </location>
</feature>
<feature type="region of interest" description="Disordered" evidence="14">
    <location>
        <begin position="221"/>
        <end position="249"/>
    </location>
</feature>
<feature type="domain" description="CCHC-type" evidence="16">
    <location>
        <begin position="193"/>
        <end position="206"/>
    </location>
</feature>